<dbReference type="OrthoDB" id="194358at2759"/>
<dbReference type="InterPro" id="IPR037140">
    <property type="entry name" value="VHL_beta_dom_sf"/>
</dbReference>
<dbReference type="InParanoid" id="A0A2R5GCS6"/>
<evidence type="ECO:0000256" key="1">
    <source>
        <dbReference type="SAM" id="MobiDB-lite"/>
    </source>
</evidence>
<feature type="signal peptide" evidence="2">
    <location>
        <begin position="1"/>
        <end position="38"/>
    </location>
</feature>
<dbReference type="Proteomes" id="UP000241890">
    <property type="component" value="Unassembled WGS sequence"/>
</dbReference>
<feature type="chain" id="PRO_5015356263" description="Prolyl 4-hydroxylase alpha subunit domain-containing protein" evidence="2">
    <location>
        <begin position="39"/>
        <end position="628"/>
    </location>
</feature>
<keyword evidence="4" id="KW-1185">Reference proteome</keyword>
<protein>
    <recommendedName>
        <fullName evidence="5">Prolyl 4-hydroxylase alpha subunit domain-containing protein</fullName>
    </recommendedName>
</protein>
<dbReference type="InterPro" id="IPR036208">
    <property type="entry name" value="VHL_sf"/>
</dbReference>
<proteinExistence type="predicted"/>
<dbReference type="AlphaFoldDB" id="A0A2R5GCS6"/>
<dbReference type="Gene3D" id="2.60.40.780">
    <property type="entry name" value="von Hippel-Lindau disease tumour suppressor, beta domain"/>
    <property type="match status" value="1"/>
</dbReference>
<sequence length="628" mass="70941">MTATRPASARSGRRESGFAKLAALALALLAMCVSVTPGEGLLEQVMDAVSETVAGALGRTAYAPTETAQVEHAAHVEVFDHSAPQGSLPKVRLQSRVIDLVNAIHFDDLMQDTPDEMRPPSVVVFYDSNDDSCMAKYSELNWDQLAERELPARERLMTARYDMHAAPRRAWYKFTPEMDLAKRFGVTQCPEVVFAPRTCNGLTEWCVRDTDAEGIQYMGCEGFVESCNGTQKWDAQAEENLQAWISQLVDAQGEPAISGFLETLEDQGKWIKGRDSTTTDNHMRNIYLSQAFPAFTPRGFKAMPIPDGFRKWLDSFFTRNEKHRRTEYWDAESTQMGFHETPTSFLDMDRESHEKNRMANKYLKPLVEEWAHLPPGSLELTSFYGMREYPDGSILKNHVDRIDTHVLSVTISVKKLDEEKSKAHPWPLEVVDWNGDHVRYEHPGGTMVLYESSKLLHGRPFKNEGGTHVGCFAHFKPKSMHTEEAGKWDDIVATARAHQRRNSQYAGYRSTPSEEPQAPHFSSVEYGKGTRWRHKKDAESNLRNDQIPVTFKNKHSKTLAVYWQGHDDTPVHQGTVAPGASFDIGSYRGHKFFWSSTLPGKGKETPRPLPGGTMTVEKGRKTYVYSTN</sequence>
<evidence type="ECO:0008006" key="5">
    <source>
        <dbReference type="Google" id="ProtNLM"/>
    </source>
</evidence>
<reference evidence="3 4" key="1">
    <citation type="submission" date="2017-12" db="EMBL/GenBank/DDBJ databases">
        <title>Sequencing, de novo assembly and annotation of complete genome of a new Thraustochytrid species, strain FCC1311.</title>
        <authorList>
            <person name="Sedici K."/>
            <person name="Godart F."/>
            <person name="Aiese Cigliano R."/>
            <person name="Sanseverino W."/>
            <person name="Barakat M."/>
            <person name="Ortet P."/>
            <person name="Marechal E."/>
            <person name="Cagnac O."/>
            <person name="Amato A."/>
        </authorList>
    </citation>
    <scope>NUCLEOTIDE SEQUENCE [LARGE SCALE GENOMIC DNA]</scope>
</reference>
<evidence type="ECO:0000313" key="3">
    <source>
        <dbReference type="EMBL" id="GBG25971.1"/>
    </source>
</evidence>
<accession>A0A2R5GCS6</accession>
<organism evidence="3 4">
    <name type="scientific">Hondaea fermentalgiana</name>
    <dbReference type="NCBI Taxonomy" id="2315210"/>
    <lineage>
        <taxon>Eukaryota</taxon>
        <taxon>Sar</taxon>
        <taxon>Stramenopiles</taxon>
        <taxon>Bigyra</taxon>
        <taxon>Labyrinthulomycetes</taxon>
        <taxon>Thraustochytrida</taxon>
        <taxon>Thraustochytriidae</taxon>
        <taxon>Hondaea</taxon>
    </lineage>
</organism>
<gene>
    <name evidence="3" type="ORF">FCC1311_021912</name>
</gene>
<keyword evidence="2" id="KW-0732">Signal</keyword>
<evidence type="ECO:0000313" key="4">
    <source>
        <dbReference type="Proteomes" id="UP000241890"/>
    </source>
</evidence>
<dbReference type="EMBL" id="BEYU01000017">
    <property type="protein sequence ID" value="GBG25971.1"/>
    <property type="molecule type" value="Genomic_DNA"/>
</dbReference>
<dbReference type="SUPFAM" id="SSF49468">
    <property type="entry name" value="VHL"/>
    <property type="match status" value="1"/>
</dbReference>
<feature type="region of interest" description="Disordered" evidence="1">
    <location>
        <begin position="502"/>
        <end position="544"/>
    </location>
</feature>
<feature type="compositionally biased region" description="Polar residues" evidence="1">
    <location>
        <begin position="502"/>
        <end position="514"/>
    </location>
</feature>
<comment type="caution">
    <text evidence="3">The sequence shown here is derived from an EMBL/GenBank/DDBJ whole genome shotgun (WGS) entry which is preliminary data.</text>
</comment>
<evidence type="ECO:0000256" key="2">
    <source>
        <dbReference type="SAM" id="SignalP"/>
    </source>
</evidence>
<name>A0A2R5GCS6_9STRA</name>